<evidence type="ECO:0000256" key="3">
    <source>
        <dbReference type="ARBA" id="ARBA00022801"/>
    </source>
</evidence>
<gene>
    <name evidence="16" type="ORF">B0I35DRAFT_477743</name>
</gene>
<name>A0A8K0SYQ4_9HYPO</name>
<dbReference type="PANTHER" id="PTHR47959">
    <property type="entry name" value="ATP-DEPENDENT RNA HELICASE RHLE-RELATED"/>
    <property type="match status" value="1"/>
</dbReference>
<dbReference type="PANTHER" id="PTHR47959:SF15">
    <property type="entry name" value="RNA HELICASE"/>
    <property type="match status" value="1"/>
</dbReference>
<dbReference type="InterPro" id="IPR014001">
    <property type="entry name" value="Helicase_ATP-bd"/>
</dbReference>
<keyword evidence="3" id="KW-0378">Hydrolase</keyword>
<feature type="compositionally biased region" description="Acidic residues" evidence="13">
    <location>
        <begin position="318"/>
        <end position="331"/>
    </location>
</feature>
<evidence type="ECO:0000313" key="17">
    <source>
        <dbReference type="Proteomes" id="UP000813444"/>
    </source>
</evidence>
<keyword evidence="6" id="KW-0694">RNA-binding</keyword>
<dbReference type="GO" id="GO:0005524">
    <property type="term" value="F:ATP binding"/>
    <property type="evidence" value="ECO:0007669"/>
    <property type="project" value="UniProtKB-KW"/>
</dbReference>
<comment type="function">
    <text evidence="7">ATP-dependent RNA helicase involved in 40S ribosomal subunit biogenesis. Required for the processing and cleavage of 35S pre-rRNA at sites A0, A1, and A2, leading to mature 18S rRNA.</text>
</comment>
<evidence type="ECO:0000313" key="16">
    <source>
        <dbReference type="EMBL" id="KAH7321239.1"/>
    </source>
</evidence>
<dbReference type="AlphaFoldDB" id="A0A8K0SYQ4"/>
<dbReference type="PROSITE" id="PS51194">
    <property type="entry name" value="HELICASE_CTER"/>
    <property type="match status" value="1"/>
</dbReference>
<evidence type="ECO:0000256" key="7">
    <source>
        <dbReference type="ARBA" id="ARBA00024310"/>
    </source>
</evidence>
<evidence type="ECO:0000256" key="6">
    <source>
        <dbReference type="ARBA" id="ARBA00022884"/>
    </source>
</evidence>
<feature type="region of interest" description="Disordered" evidence="13">
    <location>
        <begin position="296"/>
        <end position="342"/>
    </location>
</feature>
<feature type="region of interest" description="Disordered" evidence="13">
    <location>
        <begin position="122"/>
        <end position="161"/>
    </location>
</feature>
<dbReference type="SMART" id="SM00490">
    <property type="entry name" value="HELICc"/>
    <property type="match status" value="1"/>
</dbReference>
<evidence type="ECO:0000256" key="4">
    <source>
        <dbReference type="ARBA" id="ARBA00022806"/>
    </source>
</evidence>
<dbReference type="Proteomes" id="UP000813444">
    <property type="component" value="Unassembled WGS sequence"/>
</dbReference>
<evidence type="ECO:0000259" key="15">
    <source>
        <dbReference type="PROSITE" id="PS51194"/>
    </source>
</evidence>
<keyword evidence="4 16" id="KW-0347">Helicase</keyword>
<feature type="region of interest" description="Disordered" evidence="13">
    <location>
        <begin position="651"/>
        <end position="708"/>
    </location>
</feature>
<dbReference type="InterPro" id="IPR044764">
    <property type="entry name" value="DDX52/Rok1_DEADc"/>
</dbReference>
<sequence>MDILKILSRGTQKTSKGVPWGPRNASKLPSGSKPNPQLYNDEVRGHKRKRQHHNEAAAAQPELPEIDFFAPKETPTKTSPSATEQVQETLSDAPVKLLSEDECRQILRSHRLKFTLLSKREDPARVKKSKKKKSKKANQEEETAEKKKDDKPQLTPQPLESFADLRTTYKIPRTVSENLHKQGYRVPTEVQLGSLPLLLRPDLALAGEPDLHQDPDFLVVAPTGSGKTISFLIPAINRLMRARESSGEESSRELEAVIVAPTRELAHQIANEGKKLLEGTDLRIMSMKKGMRLALEERSGDTEADDAGSSSDAGSEHESDDDESASDEEDAKESKGSKNVSRPDILVTTPMMLLNYLKSGPAGTQKVLSQVRDLILDEADVLLDPLFREQTLGIWTACVNPNMRISFWSATMGSNIESLAMEHIESRAKSLGITPKPLVRLVVGLKDTAVPNVTHRLVYAGSEPGKLLALRQILRPTTRDESMPPVRPPFIVFTQTIERATALHEELKYDIPLEAGGSSRIAALHSGLGDSARAAIMRQFRAAEIWVLITTDLLARGVDFAGVNGVVNYDVPGSSAAYVHRAGRTGRAGREGGVSVTFYTKEDIPFIKTVANVIVSSDKQAGRTGEQAGVPQWLLDALPNVGKADRKMLKERGVEARRSGSKAKITSKSGYERRKEHNRQGAIENNKKRKVEAIQVSEDEDEWGGLDD</sequence>
<dbReference type="InterPro" id="IPR001650">
    <property type="entry name" value="Helicase_C-like"/>
</dbReference>
<dbReference type="GO" id="GO:0016787">
    <property type="term" value="F:hydrolase activity"/>
    <property type="evidence" value="ECO:0007669"/>
    <property type="project" value="UniProtKB-KW"/>
</dbReference>
<dbReference type="InterPro" id="IPR027417">
    <property type="entry name" value="P-loop_NTPase"/>
</dbReference>
<dbReference type="CDD" id="cd18787">
    <property type="entry name" value="SF2_C_DEAD"/>
    <property type="match status" value="1"/>
</dbReference>
<reference evidence="16" key="1">
    <citation type="journal article" date="2021" name="Nat. Commun.">
        <title>Genetic determinants of endophytism in the Arabidopsis root mycobiome.</title>
        <authorList>
            <person name="Mesny F."/>
            <person name="Miyauchi S."/>
            <person name="Thiergart T."/>
            <person name="Pickel B."/>
            <person name="Atanasova L."/>
            <person name="Karlsson M."/>
            <person name="Huettel B."/>
            <person name="Barry K.W."/>
            <person name="Haridas S."/>
            <person name="Chen C."/>
            <person name="Bauer D."/>
            <person name="Andreopoulos W."/>
            <person name="Pangilinan J."/>
            <person name="LaButti K."/>
            <person name="Riley R."/>
            <person name="Lipzen A."/>
            <person name="Clum A."/>
            <person name="Drula E."/>
            <person name="Henrissat B."/>
            <person name="Kohler A."/>
            <person name="Grigoriev I.V."/>
            <person name="Martin F.M."/>
            <person name="Hacquard S."/>
        </authorList>
    </citation>
    <scope>NUCLEOTIDE SEQUENCE</scope>
    <source>
        <strain evidence="16">MPI-CAGE-CH-0235</strain>
    </source>
</reference>
<feature type="compositionally biased region" description="Basic and acidic residues" evidence="13">
    <location>
        <begin position="670"/>
        <end position="679"/>
    </location>
</feature>
<dbReference type="CDD" id="cd17957">
    <property type="entry name" value="DEADc_DDX52"/>
    <property type="match status" value="1"/>
</dbReference>
<dbReference type="OrthoDB" id="360161at2759"/>
<dbReference type="GO" id="GO:0003723">
    <property type="term" value="F:RNA binding"/>
    <property type="evidence" value="ECO:0007669"/>
    <property type="project" value="UniProtKB-KW"/>
</dbReference>
<dbReference type="GO" id="GO:0005829">
    <property type="term" value="C:cytosol"/>
    <property type="evidence" value="ECO:0007669"/>
    <property type="project" value="TreeGrafter"/>
</dbReference>
<comment type="caution">
    <text evidence="16">The sequence shown here is derived from an EMBL/GenBank/DDBJ whole genome shotgun (WGS) entry which is preliminary data.</text>
</comment>
<comment type="catalytic activity">
    <reaction evidence="12">
        <text>ATP + H2O = ADP + phosphate + H(+)</text>
        <dbReference type="Rhea" id="RHEA:13065"/>
        <dbReference type="ChEBI" id="CHEBI:15377"/>
        <dbReference type="ChEBI" id="CHEBI:15378"/>
        <dbReference type="ChEBI" id="CHEBI:30616"/>
        <dbReference type="ChEBI" id="CHEBI:43474"/>
        <dbReference type="ChEBI" id="CHEBI:456216"/>
        <dbReference type="EC" id="3.6.4.13"/>
    </reaction>
</comment>
<evidence type="ECO:0000259" key="14">
    <source>
        <dbReference type="PROSITE" id="PS51192"/>
    </source>
</evidence>
<comment type="subunit">
    <text evidence="9">Interacts with the U3 snoRNA and is associated with the 90S and 40S pre-ribosomes.</text>
</comment>
<feature type="compositionally biased region" description="Acidic residues" evidence="13">
    <location>
        <begin position="697"/>
        <end position="708"/>
    </location>
</feature>
<feature type="compositionally biased region" description="Polar residues" evidence="13">
    <location>
        <begin position="76"/>
        <end position="90"/>
    </location>
</feature>
<evidence type="ECO:0000256" key="9">
    <source>
        <dbReference type="ARBA" id="ARBA00024367"/>
    </source>
</evidence>
<accession>A0A8K0SYQ4</accession>
<dbReference type="GO" id="GO:0003724">
    <property type="term" value="F:RNA helicase activity"/>
    <property type="evidence" value="ECO:0007669"/>
    <property type="project" value="UniProtKB-EC"/>
</dbReference>
<evidence type="ECO:0000256" key="1">
    <source>
        <dbReference type="ARBA" id="ARBA00012552"/>
    </source>
</evidence>
<dbReference type="SMART" id="SM00487">
    <property type="entry name" value="DEXDc"/>
    <property type="match status" value="1"/>
</dbReference>
<dbReference type="SUPFAM" id="SSF52540">
    <property type="entry name" value="P-loop containing nucleoside triphosphate hydrolases"/>
    <property type="match status" value="1"/>
</dbReference>
<dbReference type="InterPro" id="IPR011545">
    <property type="entry name" value="DEAD/DEAH_box_helicase_dom"/>
</dbReference>
<feature type="region of interest" description="Disordered" evidence="13">
    <location>
        <begin position="1"/>
        <end position="90"/>
    </location>
</feature>
<dbReference type="EC" id="3.6.4.13" evidence="1"/>
<evidence type="ECO:0000256" key="2">
    <source>
        <dbReference type="ARBA" id="ARBA00022741"/>
    </source>
</evidence>
<evidence type="ECO:0000256" key="11">
    <source>
        <dbReference type="ARBA" id="ARBA00024419"/>
    </source>
</evidence>
<dbReference type="Gene3D" id="3.40.50.300">
    <property type="entry name" value="P-loop containing nucleotide triphosphate hydrolases"/>
    <property type="match status" value="2"/>
</dbReference>
<protein>
    <recommendedName>
        <fullName evidence="10">ATP-dependent RNA helicase ROK1</fullName>
        <ecNumber evidence="1">3.6.4.13</ecNumber>
    </recommendedName>
    <alternativeName>
        <fullName evidence="11">ATP-dependent RNA helicase rok1</fullName>
    </alternativeName>
</protein>
<keyword evidence="2" id="KW-0547">Nucleotide-binding</keyword>
<feature type="compositionally biased region" description="Polar residues" evidence="13">
    <location>
        <begin position="27"/>
        <end position="38"/>
    </location>
</feature>
<keyword evidence="17" id="KW-1185">Reference proteome</keyword>
<dbReference type="InterPro" id="IPR050079">
    <property type="entry name" value="DEAD_box_RNA_helicase"/>
</dbReference>
<evidence type="ECO:0000256" key="10">
    <source>
        <dbReference type="ARBA" id="ARBA00024410"/>
    </source>
</evidence>
<organism evidence="16 17">
    <name type="scientific">Stachybotrys elegans</name>
    <dbReference type="NCBI Taxonomy" id="80388"/>
    <lineage>
        <taxon>Eukaryota</taxon>
        <taxon>Fungi</taxon>
        <taxon>Dikarya</taxon>
        <taxon>Ascomycota</taxon>
        <taxon>Pezizomycotina</taxon>
        <taxon>Sordariomycetes</taxon>
        <taxon>Hypocreomycetidae</taxon>
        <taxon>Hypocreales</taxon>
        <taxon>Stachybotryaceae</taxon>
        <taxon>Stachybotrys</taxon>
    </lineage>
</organism>
<evidence type="ECO:0000256" key="12">
    <source>
        <dbReference type="ARBA" id="ARBA00047984"/>
    </source>
</evidence>
<feature type="compositionally biased region" description="Basic residues" evidence="13">
    <location>
        <begin position="126"/>
        <end position="136"/>
    </location>
</feature>
<proteinExistence type="inferred from homology"/>
<feature type="domain" description="Helicase ATP-binding" evidence="14">
    <location>
        <begin position="208"/>
        <end position="430"/>
    </location>
</feature>
<evidence type="ECO:0000256" key="5">
    <source>
        <dbReference type="ARBA" id="ARBA00022840"/>
    </source>
</evidence>
<comment type="similarity">
    <text evidence="8">Belongs to the DEAD box helicase family. DDX52/ROK1 subfamily.</text>
</comment>
<dbReference type="Pfam" id="PF00271">
    <property type="entry name" value="Helicase_C"/>
    <property type="match status" value="1"/>
</dbReference>
<dbReference type="Pfam" id="PF00270">
    <property type="entry name" value="DEAD"/>
    <property type="match status" value="2"/>
</dbReference>
<dbReference type="GO" id="GO:0030490">
    <property type="term" value="P:maturation of SSU-rRNA"/>
    <property type="evidence" value="ECO:0007669"/>
    <property type="project" value="InterPro"/>
</dbReference>
<evidence type="ECO:0000256" key="13">
    <source>
        <dbReference type="SAM" id="MobiDB-lite"/>
    </source>
</evidence>
<dbReference type="PROSITE" id="PS51192">
    <property type="entry name" value="HELICASE_ATP_BIND_1"/>
    <property type="match status" value="1"/>
</dbReference>
<feature type="domain" description="Helicase C-terminal" evidence="15">
    <location>
        <begin position="469"/>
        <end position="638"/>
    </location>
</feature>
<evidence type="ECO:0000256" key="8">
    <source>
        <dbReference type="ARBA" id="ARBA00024355"/>
    </source>
</evidence>
<dbReference type="EMBL" id="JAGPNK010000005">
    <property type="protein sequence ID" value="KAH7321239.1"/>
    <property type="molecule type" value="Genomic_DNA"/>
</dbReference>
<keyword evidence="5" id="KW-0067">ATP-binding</keyword>